<evidence type="ECO:0000313" key="4">
    <source>
        <dbReference type="Proteomes" id="UP000186351"/>
    </source>
</evidence>
<feature type="chain" id="PRO_5008529503" description="IgGFc-binding protein N-terminal domain-containing protein" evidence="1">
    <location>
        <begin position="23"/>
        <end position="636"/>
    </location>
</feature>
<dbReference type="KEGG" id="pary:A4V02_11740"/>
<dbReference type="EMBL" id="CP015402">
    <property type="protein sequence ID" value="ANU64321.1"/>
    <property type="molecule type" value="Genomic_DNA"/>
</dbReference>
<feature type="signal peptide" evidence="1">
    <location>
        <begin position="1"/>
        <end position="22"/>
    </location>
</feature>
<dbReference type="Proteomes" id="UP000186351">
    <property type="component" value="Chromosome"/>
</dbReference>
<name>A0A1B1SBW6_9BACT</name>
<evidence type="ECO:0000313" key="5">
    <source>
        <dbReference type="Proteomes" id="UP000306630"/>
    </source>
</evidence>
<keyword evidence="4" id="KW-1185">Reference proteome</keyword>
<accession>A0A1Z2XGL1</accession>
<dbReference type="GeneID" id="65537544"/>
<reference evidence="2" key="2">
    <citation type="submission" date="2017-04" db="EMBL/GenBank/DDBJ databases">
        <title>Complete Genome Sequences of Twelve Strains of a Stable Defined Moderately Diverse Mouse Microbiota 2 (sDMDMm2).</title>
        <authorList>
            <person name="Uchimura Y."/>
            <person name="Wyss M."/>
            <person name="Brugiroux S."/>
            <person name="Limenitakis J.P."/>
            <person name="Stecher B."/>
            <person name="McCoy K.D."/>
            <person name="Macpherson A.J."/>
        </authorList>
    </citation>
    <scope>NUCLEOTIDE SEQUENCE</scope>
    <source>
        <strain evidence="2">YL27</strain>
    </source>
</reference>
<accession>A0A1B1SBW6</accession>
<reference evidence="3 5" key="3">
    <citation type="submission" date="2019-04" db="EMBL/GenBank/DDBJ databases">
        <title>Microbes associate with the intestines of laboratory mice.</title>
        <authorList>
            <person name="Navarre W."/>
            <person name="Wong E."/>
            <person name="Huang K."/>
            <person name="Tropini C."/>
            <person name="Ng K."/>
            <person name="Yu B."/>
        </authorList>
    </citation>
    <scope>NUCLEOTIDE SEQUENCE [LARGE SCALE GENOMIC DNA]</scope>
    <source>
        <strain evidence="3 5">NM06_A21</strain>
    </source>
</reference>
<keyword evidence="1" id="KW-0732">Signal</keyword>
<evidence type="ECO:0008006" key="6">
    <source>
        <dbReference type="Google" id="ProtNLM"/>
    </source>
</evidence>
<reference evidence="4" key="1">
    <citation type="submission" date="2016-04" db="EMBL/GenBank/DDBJ databases">
        <title>Complete Genome Sequences of Twelve Strains of a Stable Defined Moderately Diverse Mouse Microbiota 2 (sDMDMm2).</title>
        <authorList>
            <person name="Uchimura Y."/>
            <person name="Wyss M."/>
            <person name="Brugiroux S."/>
            <person name="Limenitakis J.P."/>
            <person name="Stecher B."/>
            <person name="McCoy K.D."/>
            <person name="Macpherson A.J."/>
        </authorList>
    </citation>
    <scope>NUCLEOTIDE SEQUENCE [LARGE SCALE GENOMIC DNA]</scope>
    <source>
        <strain evidence="4">YL27</strain>
    </source>
</reference>
<proteinExistence type="predicted"/>
<protein>
    <recommendedName>
        <fullName evidence="6">IgGFc-binding protein N-terminal domain-containing protein</fullName>
    </recommendedName>
</protein>
<sequence length="636" mass="68973">MKKFYSFLASAVALATSFTASAASVTIIVDNPSAVDIVKSEYKYDDQGNGEYVYTPIVEPVEDVNVVEATDYLYAYVKAKDGFALTSVVLGETEQLRTVPSDNWSFSVDEYTNGAVYVVSTINLEESRTASVEITVDDPSKIRLTRNGSLGGDVALTAGTQTVKFAPEIEGPFSILAKSSTAPIYYVKHNGEDVAMVYGQYKVDVKDGDKIEIAANFPDIDYMVKVIVADDVKGVFSGLYDASNTALDGNLAEGVAVHAGTSLNLRLNTTDYAVDDVIVNGESTKSTYWSGVIDKDYTFEILAHEFGTYTVDFDVDDPSRVEIYNGYSSYGTEKFDIVAGVNTFEFKESNYGSNIYIAATEGNIVKNVRIVNGENESNRSGGTITVNKGDKVYITSAVKEPDTKLIVWVEPAAVSSIKSITFNEYYGSKVFGTIVPEAGVNVFDYCFSDLSMQMNINVNHPNPIPEGYIAWSPYLSYNEADAYQASYFQMSSYSGMADGDILRIFYEQPEKATVSVSAPEALAPSDIAVEVDTRAVSEWSSMSLFKGSEVKIIPSVAVTCSVDGRPVTADSDGCFSFIVTGDHNVVLGMNTTGIDRVEAEGTAPRVIYNLQGIRMANTDNLPAGIYIIDGKKVAVK</sequence>
<dbReference type="RefSeq" id="WP_068961603.1">
    <property type="nucleotide sequence ID" value="NZ_CAJTAP010000007.1"/>
</dbReference>
<dbReference type="Proteomes" id="UP000306630">
    <property type="component" value="Unassembled WGS sequence"/>
</dbReference>
<organism evidence="2 4">
    <name type="scientific">Muribaculum intestinale</name>
    <dbReference type="NCBI Taxonomy" id="1796646"/>
    <lineage>
        <taxon>Bacteria</taxon>
        <taxon>Pseudomonadati</taxon>
        <taxon>Bacteroidota</taxon>
        <taxon>Bacteroidia</taxon>
        <taxon>Bacteroidales</taxon>
        <taxon>Muribaculaceae</taxon>
        <taxon>Muribaculum</taxon>
    </lineage>
</organism>
<dbReference type="STRING" id="1796646.A4V02_11740"/>
<dbReference type="OrthoDB" id="1061020at2"/>
<gene>
    <name evidence="2" type="ORF">A4V02_11740</name>
    <name evidence="3" type="ORF">E5333_03550</name>
</gene>
<evidence type="ECO:0000313" key="3">
    <source>
        <dbReference type="EMBL" id="TGY75594.1"/>
    </source>
</evidence>
<dbReference type="EMBL" id="SRYD01000010">
    <property type="protein sequence ID" value="TGY75594.1"/>
    <property type="molecule type" value="Genomic_DNA"/>
</dbReference>
<evidence type="ECO:0000313" key="2">
    <source>
        <dbReference type="EMBL" id="ANU64321.1"/>
    </source>
</evidence>
<evidence type="ECO:0000256" key="1">
    <source>
        <dbReference type="SAM" id="SignalP"/>
    </source>
</evidence>
<dbReference type="AlphaFoldDB" id="A0A1B1SBW6"/>